<protein>
    <submittedName>
        <fullName evidence="1">PLP-dependent aminotransferase family protein</fullName>
    </submittedName>
</protein>
<dbReference type="SUPFAM" id="SSF53383">
    <property type="entry name" value="PLP-dependent transferases"/>
    <property type="match status" value="1"/>
</dbReference>
<feature type="non-terminal residue" evidence="1">
    <location>
        <position position="1"/>
    </location>
</feature>
<dbReference type="InterPro" id="IPR015421">
    <property type="entry name" value="PyrdxlP-dep_Trfase_major"/>
</dbReference>
<reference evidence="1" key="1">
    <citation type="submission" date="2022-07" db="EMBL/GenBank/DDBJ databases">
        <title>Diversity of ethanolamine utilization by human commensal Escherichia coli.</title>
        <authorList>
            <person name="Jubelin G."/>
        </authorList>
    </citation>
    <scope>NUCLEOTIDE SEQUENCE</scope>
    <source>
        <strain evidence="1">S1</strain>
    </source>
</reference>
<gene>
    <name evidence="1" type="ORF">NVV43_29880</name>
</gene>
<dbReference type="AlphaFoldDB" id="A0AAW5MVF2"/>
<evidence type="ECO:0000313" key="2">
    <source>
        <dbReference type="Proteomes" id="UP001206878"/>
    </source>
</evidence>
<feature type="non-terminal residue" evidence="1">
    <location>
        <position position="79"/>
    </location>
</feature>
<accession>A0AAW5MVF2</accession>
<dbReference type="EMBL" id="JANPXH010001551">
    <property type="protein sequence ID" value="MCR6679640.1"/>
    <property type="molecule type" value="Genomic_DNA"/>
</dbReference>
<sequence length="79" mass="8545">HQHPTGVVLTAERRGALVDWLRAHDAVAIEDDYDAEYRYDRAAVGALQGLDPDRVVYAGSSSKTLAPALRLGWMAVPAA</sequence>
<dbReference type="PANTHER" id="PTHR46577">
    <property type="entry name" value="HTH-TYPE TRANSCRIPTIONAL REGULATORY PROTEIN GABR"/>
    <property type="match status" value="1"/>
</dbReference>
<comment type="caution">
    <text evidence="1">The sequence shown here is derived from an EMBL/GenBank/DDBJ whole genome shotgun (WGS) entry which is preliminary data.</text>
</comment>
<proteinExistence type="predicted"/>
<organism evidence="1 2">
    <name type="scientific">Escherichia marmotae</name>
    <dbReference type="NCBI Taxonomy" id="1499973"/>
    <lineage>
        <taxon>Bacteria</taxon>
        <taxon>Pseudomonadati</taxon>
        <taxon>Pseudomonadota</taxon>
        <taxon>Gammaproteobacteria</taxon>
        <taxon>Enterobacterales</taxon>
        <taxon>Enterobacteriaceae</taxon>
        <taxon>Escherichia</taxon>
    </lineage>
</organism>
<dbReference type="GO" id="GO:0008483">
    <property type="term" value="F:transaminase activity"/>
    <property type="evidence" value="ECO:0007669"/>
    <property type="project" value="UniProtKB-KW"/>
</dbReference>
<keyword evidence="1" id="KW-0032">Aminotransferase</keyword>
<dbReference type="InterPro" id="IPR051446">
    <property type="entry name" value="HTH_trans_reg/aminotransferase"/>
</dbReference>
<name>A0AAW5MVF2_9ESCH</name>
<dbReference type="Gene3D" id="3.40.640.10">
    <property type="entry name" value="Type I PLP-dependent aspartate aminotransferase-like (Major domain)"/>
    <property type="match status" value="1"/>
</dbReference>
<evidence type="ECO:0000313" key="1">
    <source>
        <dbReference type="EMBL" id="MCR6679640.1"/>
    </source>
</evidence>
<dbReference type="InterPro" id="IPR015424">
    <property type="entry name" value="PyrdxlP-dep_Trfase"/>
</dbReference>
<dbReference type="Proteomes" id="UP001206878">
    <property type="component" value="Unassembled WGS sequence"/>
</dbReference>
<keyword evidence="1" id="KW-0808">Transferase</keyword>
<dbReference type="PANTHER" id="PTHR46577:SF1">
    <property type="entry name" value="HTH-TYPE TRANSCRIPTIONAL REGULATORY PROTEIN GABR"/>
    <property type="match status" value="1"/>
</dbReference>